<gene>
    <name evidence="3" type="primary">glh-2</name>
    <name evidence="3" type="ORF">SNAT2548_LOCUS23798</name>
</gene>
<dbReference type="PROSITE" id="PS51857">
    <property type="entry name" value="CSD_2"/>
    <property type="match status" value="1"/>
</dbReference>
<name>A0A812RH21_9DINO</name>
<feature type="domain" description="CSD" evidence="2">
    <location>
        <begin position="40"/>
        <end position="103"/>
    </location>
</feature>
<dbReference type="GO" id="GO:0003676">
    <property type="term" value="F:nucleic acid binding"/>
    <property type="evidence" value="ECO:0007669"/>
    <property type="project" value="InterPro"/>
</dbReference>
<accession>A0A812RH21</accession>
<dbReference type="InterPro" id="IPR002059">
    <property type="entry name" value="CSP_DNA-bd"/>
</dbReference>
<evidence type="ECO:0000256" key="1">
    <source>
        <dbReference type="SAM" id="MobiDB-lite"/>
    </source>
</evidence>
<dbReference type="Pfam" id="PF00313">
    <property type="entry name" value="CSD"/>
    <property type="match status" value="1"/>
</dbReference>
<organism evidence="3 4">
    <name type="scientific">Symbiodinium natans</name>
    <dbReference type="NCBI Taxonomy" id="878477"/>
    <lineage>
        <taxon>Eukaryota</taxon>
        <taxon>Sar</taxon>
        <taxon>Alveolata</taxon>
        <taxon>Dinophyceae</taxon>
        <taxon>Suessiales</taxon>
        <taxon>Symbiodiniaceae</taxon>
        <taxon>Symbiodinium</taxon>
    </lineage>
</organism>
<evidence type="ECO:0000259" key="2">
    <source>
        <dbReference type="PROSITE" id="PS51857"/>
    </source>
</evidence>
<dbReference type="Gene3D" id="2.40.50.140">
    <property type="entry name" value="Nucleic acid-binding proteins"/>
    <property type="match status" value="1"/>
</dbReference>
<dbReference type="InterPro" id="IPR012340">
    <property type="entry name" value="NA-bd_OB-fold"/>
</dbReference>
<dbReference type="OrthoDB" id="429008at2759"/>
<feature type="region of interest" description="Disordered" evidence="1">
    <location>
        <begin position="206"/>
        <end position="334"/>
    </location>
</feature>
<sequence>MLASFRRAVLGGTLGANPIGTHLSQGSLCSWHHGRRWFGRETGVVVKWDGERGFGKVKRDDGTEFFVHSSYLQQTPMSEGQAVTFEVRWNDKHKQHHAIDVGLRQSPASTPAVQLPDFGSVGNLPQPELLQVEPMSLPPDASDRQHLEMLVSQTEQLRKQGHQSQQLLVQNQQLLVQGLFALIQQQSIQNANLERALRALTDRMGAREPAQAGGSKQQAELQDTLPGAQPRVDTQVAQDGPDEEAKADAVDDEMPPVKEATEVPETQPLPEVVEPVEAQASEKAEEAVGKQEPEAAASGGDVAERPEDDAPKESEPAKPPSNEAEAPKSTSISPPPFYIAGSFNDWSADSELMDGGSAVVTIRSSAPMGSRKGMQKEEFQILEDGSWDQRLFPAGGSSEAVVVLKPGRFSQAERSSAENPGHGRNWAVEGKPGASFRILYQPSNGRVACEHA</sequence>
<dbReference type="Proteomes" id="UP000604046">
    <property type="component" value="Unassembled WGS sequence"/>
</dbReference>
<dbReference type="EMBL" id="CAJNDS010002335">
    <property type="protein sequence ID" value="CAE7437887.1"/>
    <property type="molecule type" value="Genomic_DNA"/>
</dbReference>
<comment type="caution">
    <text evidence="3">The sequence shown here is derived from an EMBL/GenBank/DDBJ whole genome shotgun (WGS) entry which is preliminary data.</text>
</comment>
<protein>
    <submittedName>
        <fullName evidence="3">Glh-2 protein</fullName>
    </submittedName>
</protein>
<reference evidence="3" key="1">
    <citation type="submission" date="2021-02" db="EMBL/GenBank/DDBJ databases">
        <authorList>
            <person name="Dougan E. K."/>
            <person name="Rhodes N."/>
            <person name="Thang M."/>
            <person name="Chan C."/>
        </authorList>
    </citation>
    <scope>NUCLEOTIDE SEQUENCE</scope>
</reference>
<feature type="compositionally biased region" description="Basic and acidic residues" evidence="1">
    <location>
        <begin position="302"/>
        <end position="316"/>
    </location>
</feature>
<evidence type="ECO:0000313" key="4">
    <source>
        <dbReference type="Proteomes" id="UP000604046"/>
    </source>
</evidence>
<evidence type="ECO:0000313" key="3">
    <source>
        <dbReference type="EMBL" id="CAE7437887.1"/>
    </source>
</evidence>
<dbReference type="AlphaFoldDB" id="A0A812RH21"/>
<feature type="compositionally biased region" description="Basic and acidic residues" evidence="1">
    <location>
        <begin position="280"/>
        <end position="293"/>
    </location>
</feature>
<keyword evidence="4" id="KW-1185">Reference proteome</keyword>
<proteinExistence type="predicted"/>
<dbReference type="SUPFAM" id="SSF50249">
    <property type="entry name" value="Nucleic acid-binding proteins"/>
    <property type="match status" value="1"/>
</dbReference>
<feature type="compositionally biased region" description="Basic and acidic residues" evidence="1">
    <location>
        <begin position="243"/>
        <end position="261"/>
    </location>
</feature>